<dbReference type="Proteomes" id="UP000236319">
    <property type="component" value="Unassembled WGS sequence"/>
</dbReference>
<dbReference type="GeneID" id="39875885"/>
<reference evidence="2 3" key="1">
    <citation type="journal article" date="2017" name="BMC Genomics">
        <title>Whole-genome assembly of Babesia ovata and comparative genomics between closely related pathogens.</title>
        <authorList>
            <person name="Yamagishi J."/>
            <person name="Asada M."/>
            <person name="Hakimi H."/>
            <person name="Tanaka T.Q."/>
            <person name="Sugimoto C."/>
            <person name="Kawazu S."/>
        </authorList>
    </citation>
    <scope>NUCLEOTIDE SEQUENCE [LARGE SCALE GENOMIC DNA]</scope>
    <source>
        <strain evidence="2 3">Miyake</strain>
    </source>
</reference>
<dbReference type="OrthoDB" id="365483at2759"/>
<keyword evidence="3" id="KW-1185">Reference proteome</keyword>
<dbReference type="AlphaFoldDB" id="A0A2H6KGJ7"/>
<evidence type="ECO:0000313" key="3">
    <source>
        <dbReference type="Proteomes" id="UP000236319"/>
    </source>
</evidence>
<organism evidence="2 3">
    <name type="scientific">Babesia ovata</name>
    <dbReference type="NCBI Taxonomy" id="189622"/>
    <lineage>
        <taxon>Eukaryota</taxon>
        <taxon>Sar</taxon>
        <taxon>Alveolata</taxon>
        <taxon>Apicomplexa</taxon>
        <taxon>Aconoidasida</taxon>
        <taxon>Piroplasmida</taxon>
        <taxon>Babesiidae</taxon>
        <taxon>Babesia</taxon>
    </lineage>
</organism>
<dbReference type="VEuPathDB" id="PiroplasmaDB:BOVATA_036080"/>
<evidence type="ECO:0000256" key="1">
    <source>
        <dbReference type="SAM" id="MobiDB-lite"/>
    </source>
</evidence>
<feature type="region of interest" description="Disordered" evidence="1">
    <location>
        <begin position="117"/>
        <end position="136"/>
    </location>
</feature>
<proteinExistence type="predicted"/>
<dbReference type="EMBL" id="BDSA01000004">
    <property type="protein sequence ID" value="GBE62115.1"/>
    <property type="molecule type" value="Genomic_DNA"/>
</dbReference>
<sequence>MFMCTRRLRVPKDHNPLQGFLCNRNVDLLTRLQGLAKRLRLRSKLYNGRQRVPQIEENRQDTQTFAKIHEDDVDYDRVTRELLGELLTKFTFLSNRECILILDLLGRIKKPLHRCRTEQENGENDGENVQKTDATSLSVDGVDTTPVCRSTVNHLAISGKYGAIANDKLVRFVVKAQRMLLNHMLKAHEQKVLTKAQKYYLICLLSRECSLASVELWASLMDELKRDLELREDYLPFERANLLLVYDQICRWVGKRLSKAAKHAATSEVIGHPHQDGKHVGNTHINPHLDPFDPEFFDMALSKLEPMLSQLTPEKAIKLLYLQHSRRIYSKSFIQSAAMCLAVMEWSNVKSFKLYISAIGIYHKISTANLWNEFNSVYTSHGGNTELLNDGSPMLHIVNIKPFEVEPWIESQGVNSLQLKAINELAECSSFSLMSLIMTYTLKLYRSYGIEHSGCAGLEDHINRHSFGSDALKEILLRCMKQDTSHNVPHSLVDEVSGMIRMEGIVEIVLGHVYFNHCVLVHLSQDQEYDHIRQRSQLNLHILYETIHKSIDLQSHLLSKARLDHRNAEPRLIAKVRNALKELLKLDADLCGYHDVLKGLLSKLDAMDRQLDDSC</sequence>
<gene>
    <name evidence="2" type="ORF">BOVATA_036080</name>
</gene>
<evidence type="ECO:0000313" key="2">
    <source>
        <dbReference type="EMBL" id="GBE62115.1"/>
    </source>
</evidence>
<protein>
    <submittedName>
        <fullName evidence="2">21 kDa hemolysin, putative</fullName>
    </submittedName>
</protein>
<name>A0A2H6KGJ7_9APIC</name>
<comment type="caution">
    <text evidence="2">The sequence shown here is derived from an EMBL/GenBank/DDBJ whole genome shotgun (WGS) entry which is preliminary data.</text>
</comment>
<dbReference type="RefSeq" id="XP_028868358.1">
    <property type="nucleotide sequence ID" value="XM_029012525.1"/>
</dbReference>
<accession>A0A2H6KGJ7</accession>
<feature type="compositionally biased region" description="Polar residues" evidence="1">
    <location>
        <begin position="127"/>
        <end position="136"/>
    </location>
</feature>